<dbReference type="PATRIC" id="fig|1263865.4.peg.798"/>
<evidence type="ECO:0000313" key="2">
    <source>
        <dbReference type="EMBL" id="ESR00674.1"/>
    </source>
</evidence>
<dbReference type="Gene3D" id="3.30.70.3580">
    <property type="entry name" value="Antirestriction protein"/>
    <property type="match status" value="1"/>
</dbReference>
<dbReference type="EMBL" id="AOFQ01000011">
    <property type="protein sequence ID" value="ESR00674.1"/>
    <property type="molecule type" value="Genomic_DNA"/>
</dbReference>
<evidence type="ECO:0008006" key="4">
    <source>
        <dbReference type="Google" id="ProtNLM"/>
    </source>
</evidence>
<dbReference type="RefSeq" id="WP_023444242.1">
    <property type="nucleotide sequence ID" value="NZ_AOFQ01000011.1"/>
</dbReference>
<name>V4QLE1_STUCH</name>
<evidence type="ECO:0000313" key="3">
    <source>
        <dbReference type="Proteomes" id="UP000017822"/>
    </source>
</evidence>
<comment type="caution">
    <text evidence="2">The sequence shown here is derived from an EMBL/GenBank/DDBJ whole genome shotgun (WGS) entry which is preliminary data.</text>
</comment>
<accession>V4QLE1</accession>
<dbReference type="Pfam" id="PF03230">
    <property type="entry name" value="Antirestrict"/>
    <property type="match status" value="1"/>
</dbReference>
<evidence type="ECO:0000256" key="1">
    <source>
        <dbReference type="ARBA" id="ARBA00008618"/>
    </source>
</evidence>
<proteinExistence type="inferred from homology"/>
<organism evidence="2 3">
    <name type="scientific">Stutzerimonas chloritidismutans AW-1</name>
    <dbReference type="NCBI Taxonomy" id="1263865"/>
    <lineage>
        <taxon>Bacteria</taxon>
        <taxon>Pseudomonadati</taxon>
        <taxon>Pseudomonadota</taxon>
        <taxon>Gammaproteobacteria</taxon>
        <taxon>Pseudomonadales</taxon>
        <taxon>Pseudomonadaceae</taxon>
        <taxon>Stutzerimonas</taxon>
    </lineage>
</organism>
<dbReference type="AlphaFoldDB" id="V4QLE1"/>
<reference evidence="2 3" key="1">
    <citation type="submission" date="2013-07" db="EMBL/GenBank/DDBJ databases">
        <authorList>
            <person name="Schaap P.J."/>
            <person name="Mehboob F."/>
            <person name="Oosterkamp M.J."/>
            <person name="de Vos W.M."/>
            <person name="Stams A.J.M."/>
            <person name="Koehorst J.J."/>
        </authorList>
    </citation>
    <scope>NUCLEOTIDE SEQUENCE [LARGE SCALE GENOMIC DNA]</scope>
    <source>
        <strain evidence="2 3">AW-1</strain>
    </source>
</reference>
<dbReference type="InterPro" id="IPR004914">
    <property type="entry name" value="Antirestrict"/>
</dbReference>
<gene>
    <name evidence="2" type="ORF">F753_04060</name>
</gene>
<comment type="similarity">
    <text evidence="1">Belongs to the antirestriction protein family.</text>
</comment>
<sequence>MTQQQDTLVTVSSRRVPVRSRLNTLPRHFGRLMMVVEHAVMDAMGELSSAYEGGYWEFYELSNGGFYMAPTSPERLMLLSQGSGNEGELTADASGIVACLFALNRVWATYQTDDLANHYHWLLAFAREHAEWDTIAHIID</sequence>
<protein>
    <recommendedName>
        <fullName evidence="4">Antirestriction protein</fullName>
    </recommendedName>
</protein>
<dbReference type="Proteomes" id="UP000017822">
    <property type="component" value="Unassembled WGS sequence"/>
</dbReference>
<dbReference type="InterPro" id="IPR042297">
    <property type="entry name" value="Antirestriction_sf"/>
</dbReference>